<sequence>MIRSRSRAVVLLLLLGGAAFAVTAPVWLRTTVATALEPEVVIEVPGTAAAPAVSAAAFVVLAGALAATLAGRVARWIALTATGLAGATVASGAVVVLLDARAPAVSAAADAAGVTTLTSPVEVTPWPWVTVAVGAAVVVVAVLAALGVRSWSGGDARHERDGSPGVASDRDDPDDAGPDAQADWDALTRGTDPSADR</sequence>
<feature type="chain" id="PRO_5046482800" description="Tryptophan-associated transmembrane protein" evidence="3">
    <location>
        <begin position="22"/>
        <end position="197"/>
    </location>
</feature>
<feature type="transmembrane region" description="Helical" evidence="2">
    <location>
        <begin position="76"/>
        <end position="98"/>
    </location>
</feature>
<proteinExistence type="predicted"/>
<reference evidence="4 5" key="1">
    <citation type="submission" date="2020-05" db="EMBL/GenBank/DDBJ databases">
        <title>Genomic Encyclopedia of Type Strains, Phase III (KMG-III): the genomes of soil and plant-associated and newly described type strains.</title>
        <authorList>
            <person name="Whitman W."/>
        </authorList>
    </citation>
    <scope>NUCLEOTIDE SEQUENCE [LARGE SCALE GENOMIC DNA]</scope>
    <source>
        <strain evidence="4 5">KCTC 19046</strain>
    </source>
</reference>
<keyword evidence="2" id="KW-0812">Transmembrane</keyword>
<keyword evidence="5" id="KW-1185">Reference proteome</keyword>
<dbReference type="InterPro" id="IPR019051">
    <property type="entry name" value="Trp_biosyn_TM_oprn/chp"/>
</dbReference>
<dbReference type="RefSeq" id="WP_171784456.1">
    <property type="nucleotide sequence ID" value="NZ_JABEZU010000003.1"/>
</dbReference>
<evidence type="ECO:0000313" key="4">
    <source>
        <dbReference type="EMBL" id="NOV98246.1"/>
    </source>
</evidence>
<accession>A0ABX2A6N1</accession>
<evidence type="ECO:0000256" key="2">
    <source>
        <dbReference type="SAM" id="Phobius"/>
    </source>
</evidence>
<feature type="transmembrane region" description="Helical" evidence="2">
    <location>
        <begin position="45"/>
        <end position="69"/>
    </location>
</feature>
<keyword evidence="3" id="KW-0732">Signal</keyword>
<organism evidence="4 5">
    <name type="scientific">Isoptericola halotolerans</name>
    <dbReference type="NCBI Taxonomy" id="300560"/>
    <lineage>
        <taxon>Bacteria</taxon>
        <taxon>Bacillati</taxon>
        <taxon>Actinomycetota</taxon>
        <taxon>Actinomycetes</taxon>
        <taxon>Micrococcales</taxon>
        <taxon>Promicromonosporaceae</taxon>
        <taxon>Isoptericola</taxon>
    </lineage>
</organism>
<comment type="caution">
    <text evidence="4">The sequence shown here is derived from an EMBL/GenBank/DDBJ whole genome shotgun (WGS) entry which is preliminary data.</text>
</comment>
<evidence type="ECO:0000256" key="3">
    <source>
        <dbReference type="SAM" id="SignalP"/>
    </source>
</evidence>
<keyword evidence="2" id="KW-1133">Transmembrane helix</keyword>
<feature type="signal peptide" evidence="3">
    <location>
        <begin position="1"/>
        <end position="21"/>
    </location>
</feature>
<gene>
    <name evidence="4" type="ORF">HDG69_002831</name>
</gene>
<evidence type="ECO:0000313" key="5">
    <source>
        <dbReference type="Proteomes" id="UP000757540"/>
    </source>
</evidence>
<dbReference type="Pfam" id="PF09534">
    <property type="entry name" value="Trp_oprn_chp"/>
    <property type="match status" value="1"/>
</dbReference>
<name>A0ABX2A6N1_9MICO</name>
<feature type="region of interest" description="Disordered" evidence="1">
    <location>
        <begin position="153"/>
        <end position="197"/>
    </location>
</feature>
<dbReference type="Proteomes" id="UP000757540">
    <property type="component" value="Unassembled WGS sequence"/>
</dbReference>
<protein>
    <recommendedName>
        <fullName evidence="6">Tryptophan-associated transmembrane protein</fullName>
    </recommendedName>
</protein>
<evidence type="ECO:0008006" key="6">
    <source>
        <dbReference type="Google" id="ProtNLM"/>
    </source>
</evidence>
<evidence type="ECO:0000256" key="1">
    <source>
        <dbReference type="SAM" id="MobiDB-lite"/>
    </source>
</evidence>
<dbReference type="EMBL" id="JABEZU010000003">
    <property type="protein sequence ID" value="NOV98246.1"/>
    <property type="molecule type" value="Genomic_DNA"/>
</dbReference>
<feature type="transmembrane region" description="Helical" evidence="2">
    <location>
        <begin position="126"/>
        <end position="148"/>
    </location>
</feature>
<keyword evidence="2" id="KW-0472">Membrane</keyword>